<evidence type="ECO:0000256" key="4">
    <source>
        <dbReference type="ARBA" id="ARBA00022692"/>
    </source>
</evidence>
<accession>A0ABT4IJ07</accession>
<feature type="transmembrane region" description="Helical" evidence="9">
    <location>
        <begin position="657"/>
        <end position="676"/>
    </location>
</feature>
<proteinExistence type="inferred from homology"/>
<evidence type="ECO:0000256" key="9">
    <source>
        <dbReference type="HAMAP-Rule" id="MF_00275"/>
    </source>
</evidence>
<feature type="transmembrane region" description="Helical" evidence="9">
    <location>
        <begin position="512"/>
        <end position="533"/>
    </location>
</feature>
<comment type="function">
    <text evidence="9">Part of the high-affinity ATP-driven potassium transport (or Kdp) system, which catalyzes the hydrolysis of ATP coupled with the electrogenic transport of potassium into the cytoplasm. This subunit binds the extracellular potassium ions and delivers the ions to the membrane domain of KdpB through an intramembrane tunnel.</text>
</comment>
<evidence type="ECO:0000256" key="1">
    <source>
        <dbReference type="ARBA" id="ARBA00022448"/>
    </source>
</evidence>
<comment type="caution">
    <text evidence="10">Lacks conserved residue(s) required for the propagation of feature annotation.</text>
</comment>
<dbReference type="Pfam" id="PF03814">
    <property type="entry name" value="KdpA"/>
    <property type="match status" value="1"/>
</dbReference>
<dbReference type="EMBL" id="JAPTGC010000001">
    <property type="protein sequence ID" value="MCZ0861719.1"/>
    <property type="molecule type" value="Genomic_DNA"/>
</dbReference>
<comment type="subunit">
    <text evidence="9">The system is composed of three essential subunits: KdpA, KdpB and KdpC.</text>
</comment>
<evidence type="ECO:0000256" key="10">
    <source>
        <dbReference type="HAMAP-Rule" id="MF_00276"/>
    </source>
</evidence>
<dbReference type="InterPro" id="IPR004623">
    <property type="entry name" value="KdpA"/>
</dbReference>
<evidence type="ECO:0000256" key="6">
    <source>
        <dbReference type="ARBA" id="ARBA00022989"/>
    </source>
</evidence>
<dbReference type="PANTHER" id="PTHR30607:SF2">
    <property type="entry name" value="POTASSIUM-TRANSPORTING ATPASE POTASSIUM-BINDING SUBUNIT"/>
    <property type="match status" value="1"/>
</dbReference>
<keyword evidence="8 9" id="KW-0472">Membrane</keyword>
<comment type="similarity">
    <text evidence="10">Belongs to the KdpC family.</text>
</comment>
<dbReference type="Proteomes" id="UP001141336">
    <property type="component" value="Unassembled WGS sequence"/>
</dbReference>
<reference evidence="11" key="1">
    <citation type="submission" date="2022-12" db="EMBL/GenBank/DDBJ databases">
        <title>Isolation and characterisation of novel Methanocorpusculum spp. from native Australian herbivores indicates the genus is ancestrally host-associated.</title>
        <authorList>
            <person name="Volmer J.G."/>
            <person name="Soo R.M."/>
            <person name="Evans P.N."/>
            <person name="Hoedt E.C."/>
            <person name="Astorga Alsina A.L."/>
            <person name="Woodcroft B.J."/>
            <person name="Tyson G.W."/>
            <person name="Hugenholtz P."/>
            <person name="Morrison M."/>
        </authorList>
    </citation>
    <scope>NUCLEOTIDE SEQUENCE</scope>
    <source>
        <strain evidence="11">CW153</strain>
    </source>
</reference>
<evidence type="ECO:0000256" key="7">
    <source>
        <dbReference type="ARBA" id="ARBA00023065"/>
    </source>
</evidence>
<keyword evidence="5 9" id="KW-0630">Potassium</keyword>
<dbReference type="PANTHER" id="PTHR30607">
    <property type="entry name" value="POTASSIUM-TRANSPORTING ATPASE A CHAIN"/>
    <property type="match status" value="1"/>
</dbReference>
<feature type="transmembrane region" description="Helical" evidence="9">
    <location>
        <begin position="389"/>
        <end position="411"/>
    </location>
</feature>
<keyword evidence="4 9" id="KW-0812">Transmembrane</keyword>
<dbReference type="HAMAP" id="MF_00276">
    <property type="entry name" value="KdpC"/>
    <property type="match status" value="1"/>
</dbReference>
<feature type="transmembrane region" description="Helical" evidence="9">
    <location>
        <begin position="357"/>
        <end position="377"/>
    </location>
</feature>
<evidence type="ECO:0000313" key="11">
    <source>
        <dbReference type="EMBL" id="MCZ0861719.1"/>
    </source>
</evidence>
<feature type="transmembrane region" description="Helical" evidence="9">
    <location>
        <begin position="764"/>
        <end position="786"/>
    </location>
</feature>
<keyword evidence="7 9" id="KW-0406">Ion transport</keyword>
<keyword evidence="3 9" id="KW-0633">Potassium transport</keyword>
<name>A0ABT4IJ07_9EURY</name>
<protein>
    <recommendedName>
        <fullName evidence="9 10">Multifunctional fusion protein</fullName>
    </recommendedName>
    <domain>
        <recommendedName>
            <fullName evidence="9">Potassium-transporting ATPase potassium-binding subunit</fullName>
        </recommendedName>
        <alternativeName>
            <fullName evidence="9">ATP phosphohydrolase [potassium-transporting] A chain</fullName>
        </alternativeName>
        <alternativeName>
            <fullName evidence="9">Potassium-binding and translocating subunit A</fullName>
        </alternativeName>
        <alternativeName>
            <fullName evidence="9">Potassium-translocating ATPase A chain</fullName>
        </alternativeName>
    </domain>
    <domain>
        <recommendedName>
            <fullName evidence="10">Potassium-transporting ATPase KdpC subunit</fullName>
        </recommendedName>
        <alternativeName>
            <fullName evidence="10">ATP phosphohydrolase [potassium-transporting] C chain</fullName>
        </alternativeName>
        <alternativeName>
            <fullName evidence="10">Potassium-binding and translocating subunit C</fullName>
        </alternativeName>
        <alternativeName>
            <fullName evidence="10">Potassium-translocating ATPase C chain</fullName>
        </alternativeName>
    </domain>
</protein>
<organism evidence="11 12">
    <name type="scientific">Methanocorpusculum vombati</name>
    <dbReference type="NCBI Taxonomy" id="3002864"/>
    <lineage>
        <taxon>Archaea</taxon>
        <taxon>Methanobacteriati</taxon>
        <taxon>Methanobacteriota</taxon>
        <taxon>Stenosarchaea group</taxon>
        <taxon>Methanomicrobia</taxon>
        <taxon>Methanomicrobiales</taxon>
        <taxon>Methanocorpusculaceae</taxon>
        <taxon>Methanocorpusculum</taxon>
    </lineage>
</organism>
<evidence type="ECO:0000256" key="5">
    <source>
        <dbReference type="ARBA" id="ARBA00022958"/>
    </source>
</evidence>
<gene>
    <name evidence="9 11" type="primary">kdpA</name>
    <name evidence="10" type="synonym">kdpC</name>
    <name evidence="11" type="ORF">O0S09_00425</name>
</gene>
<keyword evidence="10" id="KW-0067">ATP-binding</keyword>
<keyword evidence="6 9" id="KW-1133">Transmembrane helix</keyword>
<dbReference type="RefSeq" id="WP_268921899.1">
    <property type="nucleotide sequence ID" value="NZ_JAPTGC010000001.1"/>
</dbReference>
<keyword evidence="1 9" id="KW-0813">Transport</keyword>
<feature type="transmembrane region" description="Helical" evidence="9">
    <location>
        <begin position="224"/>
        <end position="246"/>
    </location>
</feature>
<keyword evidence="10" id="KW-0547">Nucleotide-binding</keyword>
<comment type="function">
    <text evidence="10">Part of the high-affinity ATP-driven potassium transport (or Kdp) system, which catalyzes the hydrolysis of ATP coupled with the electrogenic transport of potassium into the cytoplasm. This subunit acts as a catalytic chaperone that increases the ATP-binding affinity of the ATP-hydrolyzing subunit KdpB by the formation of a transient KdpB/KdpC/ATP ternary complex.</text>
</comment>
<comment type="subcellular location">
    <subcellularLocation>
        <location evidence="9">Cell membrane</location>
        <topology evidence="9">Multi-pass membrane protein</topology>
    </subcellularLocation>
    <subcellularLocation>
        <location evidence="10">Cell membrane</location>
        <topology evidence="10">Single-pass membrane protein</topology>
    </subcellularLocation>
</comment>
<dbReference type="NCBIfam" id="TIGR00681">
    <property type="entry name" value="kdpC"/>
    <property type="match status" value="1"/>
</dbReference>
<feature type="transmembrane region" description="Helical" evidence="9">
    <location>
        <begin position="717"/>
        <end position="743"/>
    </location>
</feature>
<sequence>MQLKNETSQKILRQIKPAIVLLLILTLLTGLVYPLLITGVSQVVFPAQANGGLISENGTYIGSELIGQEFTDPKYFWGRPSATSPAYNASLGSGSNLGPTNPALEQLVADRIAALQAANPGNTAAIPVELVTASASGLDPHISPAAAYYQIARVAEERGISEGELIALVNGHIEDRQFGILGEPRINVLKLNLALDAYVPGTLAAEEQLPADTGMINGVRGADIAQFAVFFVILAVLVVLVGRFMAKIYKGEKTFLSPIYEPVERYLLKIAGVKGDEEQDWKSFAASLLIFNAFGLGLLYLLQRVQQFLPLNPLNLAGVSPDLAFNTAVSFTTNTNWQAYSGEVTLSYLTQMLGLTVQNFLSAATGMAVVIALIFALTRKNTHGIGNFWVLLLRSLWILIPIAVIISMLLVSQGTIQTLGAPAEIELIDPVLDENGSVVADTQVLAMAPVASQAAIKFLGTNGGGVMGVNSAHPFENPTPLSNLVEILAMILIPAALCYTFGSMIGSVRKGIAVLLAMAIIFVPFLGICYAAEFGGNPMFTEQGADQIASALQPGGNMEGKEVRFGLATSTLFAVVTTSTSCGGVNSMHDSYTPVGGMIPLLLMQLGEIVFGGVGSGLYVMLVFVILAMFIAGLMVGRTPEFLGKKIEPKDMKLASLIILIPPCGILIGTAVSAMIEPGVTAILNPGAHGLSEIMYAFSSAIGNNGSAFGGLGVNTVYYNIALGIAMLVGRFAIIVPVLALAGSLAAKKIVPPSDGTLQPDRPLFVIWLVFVILMVGVLSFLPALALGPIAEHLIMIGGL</sequence>
<dbReference type="NCBIfam" id="TIGR00680">
    <property type="entry name" value="kdpA"/>
    <property type="match status" value="1"/>
</dbReference>
<evidence type="ECO:0000256" key="8">
    <source>
        <dbReference type="ARBA" id="ARBA00023136"/>
    </source>
</evidence>
<evidence type="ECO:0000256" key="3">
    <source>
        <dbReference type="ARBA" id="ARBA00022538"/>
    </source>
</evidence>
<feature type="transmembrane region" description="Helical" evidence="9">
    <location>
        <begin position="487"/>
        <end position="505"/>
    </location>
</feature>
<dbReference type="Pfam" id="PF02669">
    <property type="entry name" value="KdpC"/>
    <property type="match status" value="1"/>
</dbReference>
<feature type="transmembrane region" description="Helical" evidence="9">
    <location>
        <begin position="609"/>
        <end position="636"/>
    </location>
</feature>
<dbReference type="NCBIfam" id="NF001454">
    <property type="entry name" value="PRK00315.1"/>
    <property type="match status" value="1"/>
</dbReference>
<evidence type="ECO:0000313" key="12">
    <source>
        <dbReference type="Proteomes" id="UP001141336"/>
    </source>
</evidence>
<keyword evidence="2 9" id="KW-1003">Cell membrane</keyword>
<comment type="similarity">
    <text evidence="9">Belongs to the KdpA family.</text>
</comment>
<dbReference type="InterPro" id="IPR003820">
    <property type="entry name" value="KdpC"/>
</dbReference>
<dbReference type="HAMAP" id="MF_00275">
    <property type="entry name" value="KdpA"/>
    <property type="match status" value="1"/>
</dbReference>
<feature type="transmembrane region" description="Helical" evidence="9">
    <location>
        <begin position="284"/>
        <end position="302"/>
    </location>
</feature>
<evidence type="ECO:0000256" key="2">
    <source>
        <dbReference type="ARBA" id="ARBA00022475"/>
    </source>
</evidence>
<keyword evidence="12" id="KW-1185">Reference proteome</keyword>
<comment type="caution">
    <text evidence="11">The sequence shown here is derived from an EMBL/GenBank/DDBJ whole genome shotgun (WGS) entry which is preliminary data.</text>
</comment>